<sequence>MKFKPLSTRTNTGEDSEKHIACTILYRINEKLEVDSVELWELPEAVSQHLSYFAHEREPLVEDAMGGPVEEFEQSGEVESRSGKGIGRSRTDHRRNQL</sequence>
<feature type="region of interest" description="Disordered" evidence="1">
    <location>
        <begin position="69"/>
        <end position="98"/>
    </location>
</feature>
<proteinExistence type="predicted"/>
<reference evidence="2" key="2">
    <citation type="submission" date="2022-06" db="UniProtKB">
        <authorList>
            <consortium name="EnsemblMetazoa"/>
        </authorList>
    </citation>
    <scope>IDENTIFICATION</scope>
    <source>
        <strain evidence="2">PS312</strain>
    </source>
</reference>
<dbReference type="EnsemblMetazoa" id="PPA34222.1">
    <property type="protein sequence ID" value="PPA34222.1"/>
    <property type="gene ID" value="WBGene00272591"/>
</dbReference>
<accession>A0A8R1YNT0</accession>
<protein>
    <submittedName>
        <fullName evidence="2">Uncharacterized protein</fullName>
    </submittedName>
</protein>
<organism evidence="2 3">
    <name type="scientific">Pristionchus pacificus</name>
    <name type="common">Parasitic nematode worm</name>
    <dbReference type="NCBI Taxonomy" id="54126"/>
    <lineage>
        <taxon>Eukaryota</taxon>
        <taxon>Metazoa</taxon>
        <taxon>Ecdysozoa</taxon>
        <taxon>Nematoda</taxon>
        <taxon>Chromadorea</taxon>
        <taxon>Rhabditida</taxon>
        <taxon>Rhabditina</taxon>
        <taxon>Diplogasteromorpha</taxon>
        <taxon>Diplogasteroidea</taxon>
        <taxon>Neodiplogasteridae</taxon>
        <taxon>Pristionchus</taxon>
    </lineage>
</organism>
<evidence type="ECO:0000313" key="3">
    <source>
        <dbReference type="Proteomes" id="UP000005239"/>
    </source>
</evidence>
<accession>A0A2A6CNC0</accession>
<keyword evidence="3" id="KW-1185">Reference proteome</keyword>
<dbReference type="AlphaFoldDB" id="A0A2A6CNC0"/>
<gene>
    <name evidence="2" type="primary">WBGene00272591</name>
</gene>
<name>A0A2A6CNC0_PRIPA</name>
<evidence type="ECO:0000256" key="1">
    <source>
        <dbReference type="SAM" id="MobiDB-lite"/>
    </source>
</evidence>
<reference evidence="3" key="1">
    <citation type="journal article" date="2008" name="Nat. Genet.">
        <title>The Pristionchus pacificus genome provides a unique perspective on nematode lifestyle and parasitism.</title>
        <authorList>
            <person name="Dieterich C."/>
            <person name="Clifton S.W."/>
            <person name="Schuster L.N."/>
            <person name="Chinwalla A."/>
            <person name="Delehaunty K."/>
            <person name="Dinkelacker I."/>
            <person name="Fulton L."/>
            <person name="Fulton R."/>
            <person name="Godfrey J."/>
            <person name="Minx P."/>
            <person name="Mitreva M."/>
            <person name="Roeseler W."/>
            <person name="Tian H."/>
            <person name="Witte H."/>
            <person name="Yang S.P."/>
            <person name="Wilson R.K."/>
            <person name="Sommer R.J."/>
        </authorList>
    </citation>
    <scope>NUCLEOTIDE SEQUENCE [LARGE SCALE GENOMIC DNA]</scope>
    <source>
        <strain evidence="3">PS312</strain>
    </source>
</reference>
<evidence type="ECO:0000313" key="2">
    <source>
        <dbReference type="EnsemblMetazoa" id="PPA34222.1"/>
    </source>
</evidence>
<dbReference type="Proteomes" id="UP000005239">
    <property type="component" value="Unassembled WGS sequence"/>
</dbReference>